<dbReference type="CDD" id="cd00086">
    <property type="entry name" value="homeodomain"/>
    <property type="match status" value="1"/>
</dbReference>
<keyword evidence="1 4" id="KW-0238">DNA-binding</keyword>
<dbReference type="PROSITE" id="PS50071">
    <property type="entry name" value="HOMEOBOX_2"/>
    <property type="match status" value="1"/>
</dbReference>
<dbReference type="InterPro" id="IPR050224">
    <property type="entry name" value="TALE_homeobox"/>
</dbReference>
<dbReference type="AlphaFoldDB" id="A0A5B8MKM8"/>
<evidence type="ECO:0000256" key="2">
    <source>
        <dbReference type="ARBA" id="ARBA00023155"/>
    </source>
</evidence>
<dbReference type="OrthoDB" id="10056939at2759"/>
<dbReference type="STRING" id="1764295.A0A5B8MKM8"/>
<feature type="region of interest" description="Disordered" evidence="6">
    <location>
        <begin position="227"/>
        <end position="259"/>
    </location>
</feature>
<dbReference type="InterPro" id="IPR008422">
    <property type="entry name" value="KN_HD"/>
</dbReference>
<dbReference type="GO" id="GO:0005634">
    <property type="term" value="C:nucleus"/>
    <property type="evidence" value="ECO:0007669"/>
    <property type="project" value="UniProtKB-SubCell"/>
</dbReference>
<feature type="DNA-binding region" description="Homeobox" evidence="4">
    <location>
        <begin position="334"/>
        <end position="396"/>
    </location>
</feature>
<accession>A0A5B8MKM8</accession>
<feature type="coiled-coil region" evidence="5">
    <location>
        <begin position="127"/>
        <end position="154"/>
    </location>
</feature>
<evidence type="ECO:0000259" key="7">
    <source>
        <dbReference type="PROSITE" id="PS50071"/>
    </source>
</evidence>
<keyword evidence="9" id="KW-1185">Reference proteome</keyword>
<evidence type="ECO:0000256" key="5">
    <source>
        <dbReference type="SAM" id="Coils"/>
    </source>
</evidence>
<evidence type="ECO:0000313" key="9">
    <source>
        <dbReference type="Proteomes" id="UP000316726"/>
    </source>
</evidence>
<keyword evidence="3 4" id="KW-0539">Nucleus</keyword>
<gene>
    <name evidence="8" type="ORF">A3770_04p27730</name>
</gene>
<comment type="subcellular location">
    <subcellularLocation>
        <location evidence="4">Nucleus</location>
    </subcellularLocation>
</comment>
<dbReference type="EMBL" id="CP031037">
    <property type="protein sequence ID" value="QDZ20255.1"/>
    <property type="molecule type" value="Genomic_DNA"/>
</dbReference>
<evidence type="ECO:0000256" key="3">
    <source>
        <dbReference type="ARBA" id="ARBA00023242"/>
    </source>
</evidence>
<dbReference type="InterPro" id="IPR001356">
    <property type="entry name" value="HD"/>
</dbReference>
<dbReference type="Pfam" id="PF05920">
    <property type="entry name" value="Homeobox_KN"/>
    <property type="match status" value="1"/>
</dbReference>
<keyword evidence="2 4" id="KW-0371">Homeobox</keyword>
<evidence type="ECO:0000256" key="6">
    <source>
        <dbReference type="SAM" id="MobiDB-lite"/>
    </source>
</evidence>
<reference evidence="8 9" key="1">
    <citation type="submission" date="2018-07" db="EMBL/GenBank/DDBJ databases">
        <title>The complete nuclear genome of the prasinophyte Chloropicon primus (CCMP1205).</title>
        <authorList>
            <person name="Pombert J.-F."/>
            <person name="Otis C."/>
            <person name="Turmel M."/>
            <person name="Lemieux C."/>
        </authorList>
    </citation>
    <scope>NUCLEOTIDE SEQUENCE [LARGE SCALE GENOMIC DNA]</scope>
    <source>
        <strain evidence="8 9">CCMP1205</strain>
    </source>
</reference>
<protein>
    <recommendedName>
        <fullName evidence="7">Homeobox domain-containing protein</fullName>
    </recommendedName>
</protein>
<dbReference type="SUPFAM" id="SSF46689">
    <property type="entry name" value="Homeodomain-like"/>
    <property type="match status" value="1"/>
</dbReference>
<sequence length="485" mass="52990">MKTPPGGLEEGKEGHHYDLARTRHQELFEGVIKSMTMGSTSHQPPPLAEAGRVRSLNSAETTTMALENPPPPPPKRSRSCGEHDTENLLPLSSPTAAAAGGGATTAATMTTAVPSSSGSFISFNAQVHLIVSELLKYKEEAERHERESRMWQEECLRARQLNEVLAKLINQSAGAATLAGIASLRDHRHKQQHSVLEQSVTDILSRALQKDSASAAAAAAAAAAASSSSLLLGPKTPTTEADSAAAGDHRLLTPQTPSPMLSNLAAQAVSRQQEQLNALIQQLKQQQSAGTAAGGETVDLRDLKQHLLFPQLGVMEPPSSDLRTMPTMTARAPKRNRGMNLPRKAVRGLKEYLYDHFDNPYPSETQKGNLANELGLDVVQVNTWFINARMRLWKPKVEAIFSQMKERVESNLRSIGSQGDGGDKGAELNHRALLDKYHKVKEAEDPRAKVAFMMTDEWAERKMKEKKVQLKRELESERGDFLGES</sequence>
<name>A0A5B8MKM8_9CHLO</name>
<dbReference type="GO" id="GO:0006355">
    <property type="term" value="P:regulation of DNA-templated transcription"/>
    <property type="evidence" value="ECO:0007669"/>
    <property type="project" value="InterPro"/>
</dbReference>
<evidence type="ECO:0000313" key="8">
    <source>
        <dbReference type="EMBL" id="QDZ20255.1"/>
    </source>
</evidence>
<keyword evidence="5" id="KW-0175">Coiled coil</keyword>
<dbReference type="InterPro" id="IPR009057">
    <property type="entry name" value="Homeodomain-like_sf"/>
</dbReference>
<organism evidence="8 9">
    <name type="scientific">Chloropicon primus</name>
    <dbReference type="NCBI Taxonomy" id="1764295"/>
    <lineage>
        <taxon>Eukaryota</taxon>
        <taxon>Viridiplantae</taxon>
        <taxon>Chlorophyta</taxon>
        <taxon>Chloropicophyceae</taxon>
        <taxon>Chloropicales</taxon>
        <taxon>Chloropicaceae</taxon>
        <taxon>Chloropicon</taxon>
    </lineage>
</organism>
<evidence type="ECO:0000256" key="4">
    <source>
        <dbReference type="PROSITE-ProRule" id="PRU00108"/>
    </source>
</evidence>
<dbReference type="SMART" id="SM00389">
    <property type="entry name" value="HOX"/>
    <property type="match status" value="1"/>
</dbReference>
<dbReference type="GO" id="GO:0003677">
    <property type="term" value="F:DNA binding"/>
    <property type="evidence" value="ECO:0007669"/>
    <property type="project" value="UniProtKB-UniRule"/>
</dbReference>
<dbReference type="Gene3D" id="1.10.10.60">
    <property type="entry name" value="Homeodomain-like"/>
    <property type="match status" value="1"/>
</dbReference>
<proteinExistence type="predicted"/>
<feature type="region of interest" description="Disordered" evidence="6">
    <location>
        <begin position="62"/>
        <end position="101"/>
    </location>
</feature>
<evidence type="ECO:0000256" key="1">
    <source>
        <dbReference type="ARBA" id="ARBA00023125"/>
    </source>
</evidence>
<dbReference type="Proteomes" id="UP000316726">
    <property type="component" value="Chromosome 4"/>
</dbReference>
<dbReference type="PANTHER" id="PTHR11850">
    <property type="entry name" value="HOMEOBOX PROTEIN TRANSCRIPTION FACTORS"/>
    <property type="match status" value="1"/>
</dbReference>
<feature type="domain" description="Homeobox" evidence="7">
    <location>
        <begin position="332"/>
        <end position="395"/>
    </location>
</feature>